<dbReference type="EMBL" id="BKCJ010008437">
    <property type="protein sequence ID" value="GEU82217.1"/>
    <property type="molecule type" value="Genomic_DNA"/>
</dbReference>
<proteinExistence type="predicted"/>
<sequence length="121" mass="13744">MTSHHDAFAVGFLCTPHDIIYAKYDVGVSVPSGVAVIIFSCSSPLARGDAEHDGKRIVYGPGVTQNMVTKSHVRISSLTSVVYDIGRWFEARYFFVHLKSPWSKFTQNMMRMAQYMLYFLR</sequence>
<gene>
    <name evidence="1" type="ORF">Tci_054195</name>
</gene>
<dbReference type="AlphaFoldDB" id="A0A6L2N9R7"/>
<name>A0A6L2N9R7_TANCI</name>
<protein>
    <submittedName>
        <fullName evidence="1">Uncharacterized protein</fullName>
    </submittedName>
</protein>
<evidence type="ECO:0000313" key="1">
    <source>
        <dbReference type="EMBL" id="GEU82217.1"/>
    </source>
</evidence>
<organism evidence="1">
    <name type="scientific">Tanacetum cinerariifolium</name>
    <name type="common">Dalmatian daisy</name>
    <name type="synonym">Chrysanthemum cinerariifolium</name>
    <dbReference type="NCBI Taxonomy" id="118510"/>
    <lineage>
        <taxon>Eukaryota</taxon>
        <taxon>Viridiplantae</taxon>
        <taxon>Streptophyta</taxon>
        <taxon>Embryophyta</taxon>
        <taxon>Tracheophyta</taxon>
        <taxon>Spermatophyta</taxon>
        <taxon>Magnoliopsida</taxon>
        <taxon>eudicotyledons</taxon>
        <taxon>Gunneridae</taxon>
        <taxon>Pentapetalae</taxon>
        <taxon>asterids</taxon>
        <taxon>campanulids</taxon>
        <taxon>Asterales</taxon>
        <taxon>Asteraceae</taxon>
        <taxon>Asteroideae</taxon>
        <taxon>Anthemideae</taxon>
        <taxon>Anthemidinae</taxon>
        <taxon>Tanacetum</taxon>
    </lineage>
</organism>
<comment type="caution">
    <text evidence="1">The sequence shown here is derived from an EMBL/GenBank/DDBJ whole genome shotgun (WGS) entry which is preliminary data.</text>
</comment>
<reference evidence="1" key="1">
    <citation type="journal article" date="2019" name="Sci. Rep.">
        <title>Draft genome of Tanacetum cinerariifolium, the natural source of mosquito coil.</title>
        <authorList>
            <person name="Yamashiro T."/>
            <person name="Shiraishi A."/>
            <person name="Satake H."/>
            <person name="Nakayama K."/>
        </authorList>
    </citation>
    <scope>NUCLEOTIDE SEQUENCE</scope>
</reference>
<accession>A0A6L2N9R7</accession>